<dbReference type="InterPro" id="IPR022880">
    <property type="entry name" value="DNApol_IV"/>
</dbReference>
<dbReference type="PROSITE" id="PS50173">
    <property type="entry name" value="UMUC"/>
    <property type="match status" value="1"/>
</dbReference>
<dbReference type="Gene3D" id="3.40.1170.60">
    <property type="match status" value="1"/>
</dbReference>
<keyword evidence="9" id="KW-0235">DNA replication</keyword>
<reference evidence="22 23" key="2">
    <citation type="submission" date="2019-01" db="EMBL/GenBank/DDBJ databases">
        <title>The decoding of complex shrimp genome reveals the adaptation for benthos swimmer, frequently molting mechanism and breeding impact on genome.</title>
        <authorList>
            <person name="Sun Y."/>
            <person name="Gao Y."/>
            <person name="Yu Y."/>
        </authorList>
    </citation>
    <scope>NUCLEOTIDE SEQUENCE [LARGE SCALE GENOMIC DNA]</scope>
    <source>
        <tissue evidence="22">Muscle</tissue>
    </source>
</reference>
<evidence type="ECO:0000256" key="15">
    <source>
        <dbReference type="ARBA" id="ARBA00022932"/>
    </source>
</evidence>
<feature type="compositionally biased region" description="Polar residues" evidence="20">
    <location>
        <begin position="463"/>
        <end position="484"/>
    </location>
</feature>
<dbReference type="InterPro" id="IPR017961">
    <property type="entry name" value="DNA_pol_Y-fam_little_finger"/>
</dbReference>
<evidence type="ECO:0000256" key="12">
    <source>
        <dbReference type="ARBA" id="ARBA00022771"/>
    </source>
</evidence>
<dbReference type="FunFam" id="3.30.1490.100:FF:000004">
    <property type="entry name" value="DNA polymerase IV"/>
    <property type="match status" value="1"/>
</dbReference>
<keyword evidence="10" id="KW-0479">Metal-binding</keyword>
<dbReference type="CDD" id="cd03586">
    <property type="entry name" value="PolY_Pol_IV_kappa"/>
    <property type="match status" value="1"/>
</dbReference>
<dbReference type="GO" id="GO:0042276">
    <property type="term" value="P:error-prone translesion synthesis"/>
    <property type="evidence" value="ECO:0007669"/>
    <property type="project" value="TreeGrafter"/>
</dbReference>
<keyword evidence="14" id="KW-0460">Magnesium</keyword>
<evidence type="ECO:0000256" key="6">
    <source>
        <dbReference type="ARBA" id="ARBA00022457"/>
    </source>
</evidence>
<evidence type="ECO:0000256" key="5">
    <source>
        <dbReference type="ARBA" id="ARBA00016178"/>
    </source>
</evidence>
<evidence type="ECO:0000313" key="22">
    <source>
        <dbReference type="EMBL" id="ROT71354.1"/>
    </source>
</evidence>
<dbReference type="AlphaFoldDB" id="A0A423T4F0"/>
<feature type="compositionally biased region" description="Polar residues" evidence="20">
    <location>
        <begin position="18"/>
        <end position="40"/>
    </location>
</feature>
<dbReference type="GO" id="GO:0003684">
    <property type="term" value="F:damaged DNA binding"/>
    <property type="evidence" value="ECO:0007669"/>
    <property type="project" value="InterPro"/>
</dbReference>
<evidence type="ECO:0000256" key="7">
    <source>
        <dbReference type="ARBA" id="ARBA00022679"/>
    </source>
</evidence>
<dbReference type="InterPro" id="IPR043128">
    <property type="entry name" value="Rev_trsase/Diguanyl_cyclase"/>
</dbReference>
<dbReference type="Pfam" id="PF11799">
    <property type="entry name" value="IMS_C"/>
    <property type="match status" value="1"/>
</dbReference>
<keyword evidence="17" id="KW-0234">DNA repair</keyword>
<accession>A0A423T4F0</accession>
<dbReference type="InterPro" id="IPR050116">
    <property type="entry name" value="DNA_polymerase-Y"/>
</dbReference>
<keyword evidence="13" id="KW-0862">Zinc</keyword>
<evidence type="ECO:0000256" key="3">
    <source>
        <dbReference type="ARBA" id="ARBA00010945"/>
    </source>
</evidence>
<evidence type="ECO:0000256" key="19">
    <source>
        <dbReference type="ARBA" id="ARBA00049244"/>
    </source>
</evidence>
<dbReference type="Gene3D" id="1.10.150.20">
    <property type="entry name" value="5' to 3' exonuclease, C-terminal subdomain"/>
    <property type="match status" value="1"/>
</dbReference>
<evidence type="ECO:0000256" key="1">
    <source>
        <dbReference type="ARBA" id="ARBA00001946"/>
    </source>
</evidence>
<dbReference type="SUPFAM" id="SSF56672">
    <property type="entry name" value="DNA/RNA polymerases"/>
    <property type="match status" value="1"/>
</dbReference>
<evidence type="ECO:0000256" key="11">
    <source>
        <dbReference type="ARBA" id="ARBA00022763"/>
    </source>
</evidence>
<evidence type="ECO:0000256" key="16">
    <source>
        <dbReference type="ARBA" id="ARBA00023125"/>
    </source>
</evidence>
<evidence type="ECO:0000256" key="13">
    <source>
        <dbReference type="ARBA" id="ARBA00022833"/>
    </source>
</evidence>
<dbReference type="EMBL" id="QCYY01002305">
    <property type="protein sequence ID" value="ROT71354.1"/>
    <property type="molecule type" value="Genomic_DNA"/>
</dbReference>
<dbReference type="Proteomes" id="UP000283509">
    <property type="component" value="Unassembled WGS sequence"/>
</dbReference>
<dbReference type="Pfam" id="PF00817">
    <property type="entry name" value="IMS"/>
    <property type="match status" value="1"/>
</dbReference>
<dbReference type="FunFam" id="3.40.1170.60:FF:000002">
    <property type="entry name" value="Polymerase (DNA directed) kappa"/>
    <property type="match status" value="1"/>
</dbReference>
<protein>
    <recommendedName>
        <fullName evidence="5">DNA polymerase kappa</fullName>
        <ecNumber evidence="4">2.7.7.7</ecNumber>
    </recommendedName>
</protein>
<keyword evidence="12" id="KW-0863">Zinc-finger</keyword>
<keyword evidence="23" id="KW-1185">Reference proteome</keyword>
<evidence type="ECO:0000256" key="18">
    <source>
        <dbReference type="ARBA" id="ARBA00023242"/>
    </source>
</evidence>
<keyword evidence="16" id="KW-0238">DNA-binding</keyword>
<evidence type="ECO:0000259" key="21">
    <source>
        <dbReference type="PROSITE" id="PS50173"/>
    </source>
</evidence>
<comment type="cofactor">
    <cofactor evidence="1">
        <name>Mg(2+)</name>
        <dbReference type="ChEBI" id="CHEBI:18420"/>
    </cofactor>
</comment>
<dbReference type="GO" id="GO:0008270">
    <property type="term" value="F:zinc ion binding"/>
    <property type="evidence" value="ECO:0007669"/>
    <property type="project" value="UniProtKB-KW"/>
</dbReference>
<dbReference type="GO" id="GO:0005634">
    <property type="term" value="C:nucleus"/>
    <property type="evidence" value="ECO:0007669"/>
    <property type="project" value="UniProtKB-SubCell"/>
</dbReference>
<evidence type="ECO:0000313" key="23">
    <source>
        <dbReference type="Proteomes" id="UP000283509"/>
    </source>
</evidence>
<sequence>MSKTDSDKENVDSAKMAEQTTKANRNDLPGSSSGPQNLALNTHKAGMEGLDTEKINEIIKKASEGSRFYQHKQKCQQRLDAKIMDHLVKELESRRDLTHTIVHVDMDMFYAAVEMRDDPSLRDKPMAVGSTGMLSTSNYAARKFGVRAAMPGFIGKKLCPDLVIVRPDFTKYKQASKEIQEIFSQYDPNFCPMSLDEAYLDITEYLVKNAHVLEMEDDGIASNTRLAKVCSDMNKPNGQYYLPPEHQRILDFISSLPIRKVSGIGNVMEQQLSAIGVNICSDLMKKRGLLKLLFSDINYNNFLSIALGLGHTTLSTWTEKDRKSISTETTFRGTADRNVLFTITKDLCHELADEMAQKDIFGKVFTLKYKTVDFQIRSRAHTFPDAVQTSEVMATTARRILQHEMDVSPQPLALRLIGVRMSNLLSSSEVGPNRQSTLTQLFSNNNASCATKHCSDDKKSTHLQKNNGESQLSAQSSISENANKKSMANQDSSCILTSNKVGRILNDLCWPVTEKGKLGVHSRPRPLGLLVVGVVTGGGTCWRRI</sequence>
<dbReference type="Gene3D" id="1.10.150.810">
    <property type="match status" value="1"/>
</dbReference>
<evidence type="ECO:0000256" key="8">
    <source>
        <dbReference type="ARBA" id="ARBA00022695"/>
    </source>
</evidence>
<keyword evidence="7" id="KW-0808">Transferase</keyword>
<dbReference type="PANTHER" id="PTHR11076:SF33">
    <property type="entry name" value="DNA POLYMERASE KAPPA"/>
    <property type="match status" value="1"/>
</dbReference>
<dbReference type="EC" id="2.7.7.7" evidence="4"/>
<keyword evidence="15" id="KW-0239">DNA-directed DNA polymerase</keyword>
<keyword evidence="8" id="KW-0548">Nucleotidyltransferase</keyword>
<feature type="region of interest" description="Disordered" evidence="20">
    <location>
        <begin position="454"/>
        <end position="484"/>
    </location>
</feature>
<evidence type="ECO:0000256" key="9">
    <source>
        <dbReference type="ARBA" id="ARBA00022705"/>
    </source>
</evidence>
<comment type="caution">
    <text evidence="22">The sequence shown here is derived from an EMBL/GenBank/DDBJ whole genome shotgun (WGS) entry which is preliminary data.</text>
</comment>
<feature type="compositionally biased region" description="Basic and acidic residues" evidence="20">
    <location>
        <begin position="1"/>
        <end position="12"/>
    </location>
</feature>
<comment type="subcellular location">
    <subcellularLocation>
        <location evidence="2">Nucleus</location>
    </subcellularLocation>
</comment>
<dbReference type="InterPro" id="IPR043502">
    <property type="entry name" value="DNA/RNA_pol_sf"/>
</dbReference>
<dbReference type="Gene3D" id="3.30.70.270">
    <property type="match status" value="2"/>
</dbReference>
<gene>
    <name evidence="22" type="ORF">C7M84_010326</name>
</gene>
<evidence type="ECO:0000256" key="17">
    <source>
        <dbReference type="ARBA" id="ARBA00023204"/>
    </source>
</evidence>
<dbReference type="InterPro" id="IPR036775">
    <property type="entry name" value="DNA_pol_Y-fam_lit_finger_sf"/>
</dbReference>
<dbReference type="SUPFAM" id="SSF100879">
    <property type="entry name" value="Lesion bypass DNA polymerase (Y-family), little finger domain"/>
    <property type="match status" value="1"/>
</dbReference>
<comment type="similarity">
    <text evidence="3">Belongs to the DNA polymerase type-Y family.</text>
</comment>
<dbReference type="FunFam" id="1.10.150.810:FF:000001">
    <property type="entry name" value="DNA polymerase kappa"/>
    <property type="match status" value="1"/>
</dbReference>
<evidence type="ECO:0000256" key="14">
    <source>
        <dbReference type="ARBA" id="ARBA00022842"/>
    </source>
</evidence>
<feature type="domain" description="UmuC" evidence="21">
    <location>
        <begin position="101"/>
        <end position="265"/>
    </location>
</feature>
<organism evidence="22 23">
    <name type="scientific">Penaeus vannamei</name>
    <name type="common">Whiteleg shrimp</name>
    <name type="synonym">Litopenaeus vannamei</name>
    <dbReference type="NCBI Taxonomy" id="6689"/>
    <lineage>
        <taxon>Eukaryota</taxon>
        <taxon>Metazoa</taxon>
        <taxon>Ecdysozoa</taxon>
        <taxon>Arthropoda</taxon>
        <taxon>Crustacea</taxon>
        <taxon>Multicrustacea</taxon>
        <taxon>Malacostraca</taxon>
        <taxon>Eumalacostraca</taxon>
        <taxon>Eucarida</taxon>
        <taxon>Decapoda</taxon>
        <taxon>Dendrobranchiata</taxon>
        <taxon>Penaeoidea</taxon>
        <taxon>Penaeidae</taxon>
        <taxon>Penaeus</taxon>
    </lineage>
</organism>
<keyword evidence="11" id="KW-0227">DNA damage</keyword>
<dbReference type="InterPro" id="IPR001126">
    <property type="entry name" value="UmuC"/>
</dbReference>
<dbReference type="GO" id="GO:0006260">
    <property type="term" value="P:DNA replication"/>
    <property type="evidence" value="ECO:0007669"/>
    <property type="project" value="UniProtKB-KW"/>
</dbReference>
<keyword evidence="18" id="KW-0539">Nucleus</keyword>
<dbReference type="STRING" id="6689.A0A423T4F0"/>
<evidence type="ECO:0000256" key="4">
    <source>
        <dbReference type="ARBA" id="ARBA00012417"/>
    </source>
</evidence>
<evidence type="ECO:0000256" key="20">
    <source>
        <dbReference type="SAM" id="MobiDB-lite"/>
    </source>
</evidence>
<dbReference type="GO" id="GO:0003887">
    <property type="term" value="F:DNA-directed DNA polymerase activity"/>
    <property type="evidence" value="ECO:0007669"/>
    <property type="project" value="UniProtKB-KW"/>
</dbReference>
<dbReference type="GO" id="GO:0006281">
    <property type="term" value="P:DNA repair"/>
    <property type="evidence" value="ECO:0007669"/>
    <property type="project" value="UniProtKB-KW"/>
</dbReference>
<dbReference type="Gene3D" id="3.30.1490.100">
    <property type="entry name" value="DNA polymerase, Y-family, little finger domain"/>
    <property type="match status" value="1"/>
</dbReference>
<reference evidence="22 23" key="1">
    <citation type="submission" date="2018-04" db="EMBL/GenBank/DDBJ databases">
        <authorList>
            <person name="Zhang X."/>
            <person name="Yuan J."/>
            <person name="Li F."/>
            <person name="Xiang J."/>
        </authorList>
    </citation>
    <scope>NUCLEOTIDE SEQUENCE [LARGE SCALE GENOMIC DNA]</scope>
    <source>
        <tissue evidence="22">Muscle</tissue>
    </source>
</reference>
<dbReference type="OrthoDB" id="6350720at2759"/>
<name>A0A423T4F0_PENVA</name>
<dbReference type="PANTHER" id="PTHR11076">
    <property type="entry name" value="DNA REPAIR POLYMERASE UMUC / TRANSFERASE FAMILY MEMBER"/>
    <property type="match status" value="1"/>
</dbReference>
<keyword evidence="6" id="KW-0515">Mutator protein</keyword>
<evidence type="ECO:0000256" key="2">
    <source>
        <dbReference type="ARBA" id="ARBA00004123"/>
    </source>
</evidence>
<feature type="region of interest" description="Disordered" evidence="20">
    <location>
        <begin position="1"/>
        <end position="40"/>
    </location>
</feature>
<proteinExistence type="inferred from homology"/>
<comment type="catalytic activity">
    <reaction evidence="19">
        <text>DNA(n) + a 2'-deoxyribonucleoside 5'-triphosphate = DNA(n+1) + diphosphate</text>
        <dbReference type="Rhea" id="RHEA:22508"/>
        <dbReference type="Rhea" id="RHEA-COMP:17339"/>
        <dbReference type="Rhea" id="RHEA-COMP:17340"/>
        <dbReference type="ChEBI" id="CHEBI:33019"/>
        <dbReference type="ChEBI" id="CHEBI:61560"/>
        <dbReference type="ChEBI" id="CHEBI:173112"/>
        <dbReference type="EC" id="2.7.7.7"/>
    </reaction>
</comment>
<evidence type="ECO:0000256" key="10">
    <source>
        <dbReference type="ARBA" id="ARBA00022723"/>
    </source>
</evidence>